<dbReference type="SUPFAM" id="SSF48163">
    <property type="entry name" value="An anticodon-binding domain of class I aminoacyl-tRNA synthetases"/>
    <property type="match status" value="1"/>
</dbReference>
<dbReference type="GO" id="GO:0004818">
    <property type="term" value="F:glutamate-tRNA ligase activity"/>
    <property type="evidence" value="ECO:0007669"/>
    <property type="project" value="TreeGrafter"/>
</dbReference>
<dbReference type="Gene3D" id="1.10.10.350">
    <property type="match status" value="1"/>
</dbReference>
<dbReference type="InterPro" id="IPR020751">
    <property type="entry name" value="aa-tRNA-synth_I_codon-bd_sub2"/>
</dbReference>
<keyword evidence="2" id="KW-0479">Metal-binding</keyword>
<dbReference type="RefSeq" id="WP_114796038.1">
    <property type="nucleotide sequence ID" value="NZ_QQZY01000003.1"/>
</dbReference>
<evidence type="ECO:0000256" key="5">
    <source>
        <dbReference type="ARBA" id="ARBA00022840"/>
    </source>
</evidence>
<accession>A0A7M2YZ45</accession>
<dbReference type="PRINTS" id="PR00987">
    <property type="entry name" value="TRNASYNTHGLU"/>
</dbReference>
<dbReference type="AlphaFoldDB" id="A0A7M2YZ45"/>
<dbReference type="SUPFAM" id="SSF52374">
    <property type="entry name" value="Nucleotidylyl transferase"/>
    <property type="match status" value="1"/>
</dbReference>
<dbReference type="InterPro" id="IPR049940">
    <property type="entry name" value="GluQ/Sye"/>
</dbReference>
<proteinExistence type="inferred from homology"/>
<evidence type="ECO:0000256" key="1">
    <source>
        <dbReference type="ARBA" id="ARBA00022598"/>
    </source>
</evidence>
<dbReference type="PANTHER" id="PTHR43311">
    <property type="entry name" value="GLUTAMATE--TRNA LIGASE"/>
    <property type="match status" value="1"/>
</dbReference>
<evidence type="ECO:0000313" key="11">
    <source>
        <dbReference type="Proteomes" id="UP000254134"/>
    </source>
</evidence>
<comment type="similarity">
    <text evidence="8">Belongs to the class-I aminoacyl-tRNA synthetase family.</text>
</comment>
<reference evidence="10 11" key="1">
    <citation type="submission" date="2018-07" db="EMBL/GenBank/DDBJ databases">
        <title>High-quality-draft genome sequence of Gaiella occulta.</title>
        <authorList>
            <person name="Severino R."/>
            <person name="Froufe H.J.C."/>
            <person name="Rainey F.A."/>
            <person name="Barroso C."/>
            <person name="Albuquerque L."/>
            <person name="Lobo-Da-Cunha A."/>
            <person name="Da Costa M.S."/>
            <person name="Egas C."/>
        </authorList>
    </citation>
    <scope>NUCLEOTIDE SEQUENCE [LARGE SCALE GENOMIC DNA]</scope>
    <source>
        <strain evidence="10 11">F2-233</strain>
    </source>
</reference>
<keyword evidence="4" id="KW-0862">Zinc</keyword>
<evidence type="ECO:0000256" key="6">
    <source>
        <dbReference type="ARBA" id="ARBA00022917"/>
    </source>
</evidence>
<keyword evidence="5 8" id="KW-0067">ATP-binding</keyword>
<feature type="domain" description="Glutamyl/glutaminyl-tRNA synthetase class Ib catalytic" evidence="9">
    <location>
        <begin position="5"/>
        <end position="95"/>
    </location>
</feature>
<evidence type="ECO:0000256" key="7">
    <source>
        <dbReference type="ARBA" id="ARBA00023146"/>
    </source>
</evidence>
<dbReference type="Proteomes" id="UP000254134">
    <property type="component" value="Unassembled WGS sequence"/>
</dbReference>
<evidence type="ECO:0000256" key="3">
    <source>
        <dbReference type="ARBA" id="ARBA00022741"/>
    </source>
</evidence>
<dbReference type="InterPro" id="IPR001412">
    <property type="entry name" value="aa-tRNA-synth_I_CS"/>
</dbReference>
<dbReference type="InterPro" id="IPR000924">
    <property type="entry name" value="Glu/Gln-tRNA-synth"/>
</dbReference>
<keyword evidence="7 8" id="KW-0030">Aminoacyl-tRNA synthetase</keyword>
<evidence type="ECO:0000256" key="8">
    <source>
        <dbReference type="RuleBase" id="RU363037"/>
    </source>
</evidence>
<keyword evidence="6 8" id="KW-0648">Protein biosynthesis</keyword>
<dbReference type="Gene3D" id="3.40.50.620">
    <property type="entry name" value="HUPs"/>
    <property type="match status" value="2"/>
</dbReference>
<comment type="caution">
    <text evidence="10">The sequence shown here is derived from an EMBL/GenBank/DDBJ whole genome shotgun (WGS) entry which is preliminary data.</text>
</comment>
<organism evidence="10 11">
    <name type="scientific">Gaiella occulta</name>
    <dbReference type="NCBI Taxonomy" id="1002870"/>
    <lineage>
        <taxon>Bacteria</taxon>
        <taxon>Bacillati</taxon>
        <taxon>Actinomycetota</taxon>
        <taxon>Thermoleophilia</taxon>
        <taxon>Gaiellales</taxon>
        <taxon>Gaiellaceae</taxon>
        <taxon>Gaiella</taxon>
    </lineage>
</organism>
<dbReference type="PROSITE" id="PS00178">
    <property type="entry name" value="AA_TRNA_LIGASE_I"/>
    <property type="match status" value="1"/>
</dbReference>
<gene>
    <name evidence="10" type="ORF">Gocc_1627</name>
</gene>
<evidence type="ECO:0000313" key="10">
    <source>
        <dbReference type="EMBL" id="RDI74738.1"/>
    </source>
</evidence>
<evidence type="ECO:0000256" key="2">
    <source>
        <dbReference type="ARBA" id="ARBA00022723"/>
    </source>
</evidence>
<dbReference type="InterPro" id="IPR008925">
    <property type="entry name" value="aa_tRNA-synth_I_cd-bd_sf"/>
</dbReference>
<dbReference type="InterPro" id="IPR020058">
    <property type="entry name" value="Glu/Gln-tRNA-synth_Ib_cat-dom"/>
</dbReference>
<reference evidence="11" key="2">
    <citation type="journal article" date="2019" name="MicrobiologyOpen">
        <title>High-quality draft genome sequence of Gaiella occulta isolated from a 150 meter deep mineral water borehole and comparison with the genome sequences of other deep-branching lineages of the phylum Actinobacteria.</title>
        <authorList>
            <person name="Severino R."/>
            <person name="Froufe H.J.C."/>
            <person name="Barroso C."/>
            <person name="Albuquerque L."/>
            <person name="Lobo-da-Cunha A."/>
            <person name="da Costa M.S."/>
            <person name="Egas C."/>
        </authorList>
    </citation>
    <scope>NUCLEOTIDE SEQUENCE [LARGE SCALE GENOMIC DNA]</scope>
    <source>
        <strain evidence="11">F2-233</strain>
    </source>
</reference>
<evidence type="ECO:0000256" key="4">
    <source>
        <dbReference type="ARBA" id="ARBA00022833"/>
    </source>
</evidence>
<sequence length="354" mass="37526">MSRGVRVRFAPSPTGSLHLGNALSAVANRAFADAHGGMLVLRIDDTDPARNLPGGETAILDDLAWLGVEWDEGPVRQSERGALYADAVERALAHGAVRDDDGSVRLGGTTLARPDGSATYQLATVADDLDLRITHIVRGSDHRPNEELQRRIARALGGELPEVIHHGLLLGADGRKLSKRAAHASVAQLRAEGIPAAAVRAYLDELDLPRHDVHLDAARLQRLAIDAIDAMPDDDLAAAAGAPVDLARALRGARTLVEARAIARQITAPEAVSLGEEARATMERFAELRAPGPARLDEDAARSIVRELKAVGASLKALRLALTGAERGPELWTVLAALDRDEALARAGAAITPR</sequence>
<dbReference type="Pfam" id="PF00749">
    <property type="entry name" value="tRNA-synt_1c"/>
    <property type="match status" value="2"/>
</dbReference>
<dbReference type="InterPro" id="IPR014729">
    <property type="entry name" value="Rossmann-like_a/b/a_fold"/>
</dbReference>
<protein>
    <submittedName>
        <fullName evidence="10">tRNA synthetase class I (E and Q) catalytic domain-containing protein</fullName>
    </submittedName>
</protein>
<dbReference type="EMBL" id="QQZY01000003">
    <property type="protein sequence ID" value="RDI74738.1"/>
    <property type="molecule type" value="Genomic_DNA"/>
</dbReference>
<dbReference type="GO" id="GO:0005524">
    <property type="term" value="F:ATP binding"/>
    <property type="evidence" value="ECO:0007669"/>
    <property type="project" value="UniProtKB-KW"/>
</dbReference>
<feature type="domain" description="Glutamyl/glutaminyl-tRNA synthetase class Ib catalytic" evidence="9">
    <location>
        <begin position="108"/>
        <end position="206"/>
    </location>
</feature>
<name>A0A7M2YZ45_9ACTN</name>
<dbReference type="PANTHER" id="PTHR43311:SF1">
    <property type="entry name" value="GLUTAMYL-Q TRNA(ASP) SYNTHETASE"/>
    <property type="match status" value="1"/>
</dbReference>
<keyword evidence="3 8" id="KW-0547">Nucleotide-binding</keyword>
<dbReference type="OrthoDB" id="9807503at2"/>
<keyword evidence="1 8" id="KW-0436">Ligase</keyword>
<evidence type="ECO:0000259" key="9">
    <source>
        <dbReference type="Pfam" id="PF00749"/>
    </source>
</evidence>
<dbReference type="GO" id="GO:0000049">
    <property type="term" value="F:tRNA binding"/>
    <property type="evidence" value="ECO:0007669"/>
    <property type="project" value="InterPro"/>
</dbReference>
<keyword evidence="11" id="KW-1185">Reference proteome</keyword>
<dbReference type="GO" id="GO:0006424">
    <property type="term" value="P:glutamyl-tRNA aminoacylation"/>
    <property type="evidence" value="ECO:0007669"/>
    <property type="project" value="TreeGrafter"/>
</dbReference>